<dbReference type="CDD" id="cd00090">
    <property type="entry name" value="HTH_ARSR"/>
    <property type="match status" value="1"/>
</dbReference>
<protein>
    <submittedName>
        <fullName evidence="1">Helix-turn-helix protein</fullName>
    </submittedName>
</protein>
<dbReference type="InterPro" id="IPR036390">
    <property type="entry name" value="WH_DNA-bd_sf"/>
</dbReference>
<dbReference type="SUPFAM" id="SSF46785">
    <property type="entry name" value="Winged helix' DNA-binding domain"/>
    <property type="match status" value="1"/>
</dbReference>
<comment type="caution">
    <text evidence="1">The sequence shown here is derived from an EMBL/GenBank/DDBJ whole genome shotgun (WGS) entry which is preliminary data.</text>
</comment>
<dbReference type="Gene3D" id="1.10.10.10">
    <property type="entry name" value="Winged helix-like DNA-binding domain superfamily/Winged helix DNA-binding domain"/>
    <property type="match status" value="1"/>
</dbReference>
<dbReference type="Pfam" id="PF12840">
    <property type="entry name" value="HTH_20"/>
    <property type="match status" value="1"/>
</dbReference>
<dbReference type="Proteomes" id="UP000278962">
    <property type="component" value="Unassembled WGS sequence"/>
</dbReference>
<gene>
    <name evidence="1" type="ORF">C8N24_1164</name>
</gene>
<organism evidence="1 2">
    <name type="scientific">Solirubrobacter pauli</name>
    <dbReference type="NCBI Taxonomy" id="166793"/>
    <lineage>
        <taxon>Bacteria</taxon>
        <taxon>Bacillati</taxon>
        <taxon>Actinomycetota</taxon>
        <taxon>Thermoleophilia</taxon>
        <taxon>Solirubrobacterales</taxon>
        <taxon>Solirubrobacteraceae</taxon>
        <taxon>Solirubrobacter</taxon>
    </lineage>
</organism>
<proteinExistence type="predicted"/>
<dbReference type="InterPro" id="IPR011991">
    <property type="entry name" value="ArsR-like_HTH"/>
</dbReference>
<evidence type="ECO:0000313" key="1">
    <source>
        <dbReference type="EMBL" id="RKQ91342.1"/>
    </source>
</evidence>
<name>A0A660L8J9_9ACTN</name>
<sequence length="196" mass="21728">MAEAETHPAQGSGELDESLLRAISHPLRHRLLGMLDGRTASPNQLARELDLPLGRVSYHIRLLNDLGAIELVRTEPRRGALEHFYRAVTTVWFSEADWQKLPRSARRGILGQNLQHIFGSVTAAADAGGFDSPSSVVLRAPLELDEQGATEIAELLRETVERAREINARASERRSNGNGSSKVPMELAILHYEHQE</sequence>
<dbReference type="InterPro" id="IPR036388">
    <property type="entry name" value="WH-like_DNA-bd_sf"/>
</dbReference>
<dbReference type="RefSeq" id="WP_121248872.1">
    <property type="nucleotide sequence ID" value="NZ_RBIL01000001.1"/>
</dbReference>
<accession>A0A660L8J9</accession>
<reference evidence="1 2" key="1">
    <citation type="submission" date="2018-10" db="EMBL/GenBank/DDBJ databases">
        <title>Genomic Encyclopedia of Archaeal and Bacterial Type Strains, Phase II (KMG-II): from individual species to whole genera.</title>
        <authorList>
            <person name="Goeker M."/>
        </authorList>
    </citation>
    <scope>NUCLEOTIDE SEQUENCE [LARGE SCALE GENOMIC DNA]</scope>
    <source>
        <strain evidence="1 2">DSM 14954</strain>
    </source>
</reference>
<keyword evidence="2" id="KW-1185">Reference proteome</keyword>
<dbReference type="EMBL" id="RBIL01000001">
    <property type="protein sequence ID" value="RKQ91342.1"/>
    <property type="molecule type" value="Genomic_DNA"/>
</dbReference>
<dbReference type="OrthoDB" id="7945987at2"/>
<evidence type="ECO:0000313" key="2">
    <source>
        <dbReference type="Proteomes" id="UP000278962"/>
    </source>
</evidence>
<dbReference type="AlphaFoldDB" id="A0A660L8J9"/>